<keyword evidence="6" id="KW-0067">ATP-binding</keyword>
<dbReference type="FunFam" id="1.10.8.430:FF:000003">
    <property type="entry name" value="Probable disease resistance protein At5g66910"/>
    <property type="match status" value="1"/>
</dbReference>
<dbReference type="PRINTS" id="PR00364">
    <property type="entry name" value="DISEASERSIST"/>
</dbReference>
<evidence type="ECO:0000313" key="10">
    <source>
        <dbReference type="EMBL" id="KAJ7951824.1"/>
    </source>
</evidence>
<proteinExistence type="inferred from homology"/>
<keyword evidence="4" id="KW-0547">Nucleotide-binding</keyword>
<name>A0AAD7PEC6_QUISA</name>
<sequence>MEICGAILDVITRLWDCTSNRIDYIHNLENNLTSLKNARDQLGSIYKDVNAEIEFAEQHQHLGRTNEVSNWLTNVNAKEKEIGRILQDGEQAIHVRCLGNCCPKRYSRTTYKLAKSLPSRILEVKSLIDRKNEFNIVAHYLPQQHSLAEELPLGMTVGLESSFDQLRSCFEDDSVGIIGLYGMGGVGKTTLLNKFNNDFLAMNNHDFDVVIWAKVSQEADVDKLQEDIWTHLHPIDDNWRGKDFHQRAVPLFNTMKRKKFVLLLDDVWKRLDLLKLGVPLSDGHRRRRHNGSKVIFTTRSEEVCGSMGAHRLIKVQCLTTEEAFKLFQEKVGEDTLNSHPSIPHLAEEVAEECKGLPLALITVGRAMANKRNPKLWKRAIKNLKSYPSKDHNIRMDELIELWIGEGFLDEFGDTYEARYEGEGIINDLKLACLLENGDTTEDCVKMHDAIRDMSLWVACEYGSSNKFVVFDEVFNLSKWKEAERISLWNSSDWHWRLNYLYEQPFSHGVLTMIVRDAMLQKFSDGFFRIGQVIKVLDLSHNSKLMELPAGIGELVELQYLNLSDTGIKTLPDELQKLKSLRCLLLNSTHSLIIPRMVLSNLLSLQLFSRLDSESIGESPDKSDRSLVLQELEYLEHLSDLSIGLSSVENLQILLASAKLLRCINPSLNSFFLRNSGFEMACSIS</sequence>
<feature type="domain" description="Disease resistance protein winged helix" evidence="8">
    <location>
        <begin position="389"/>
        <end position="453"/>
    </location>
</feature>
<dbReference type="Pfam" id="PF23598">
    <property type="entry name" value="LRR_14"/>
    <property type="match status" value="1"/>
</dbReference>
<dbReference type="PANTHER" id="PTHR33463:SF220">
    <property type="entry name" value="NB-ARC DOMAIN-CONTAINING PROTEIN"/>
    <property type="match status" value="1"/>
</dbReference>
<dbReference type="InterPro" id="IPR027417">
    <property type="entry name" value="P-loop_NTPase"/>
</dbReference>
<dbReference type="Gene3D" id="1.10.8.430">
    <property type="entry name" value="Helical domain of apoptotic protease-activating factors"/>
    <property type="match status" value="1"/>
</dbReference>
<evidence type="ECO:0000313" key="11">
    <source>
        <dbReference type="Proteomes" id="UP001163823"/>
    </source>
</evidence>
<dbReference type="InterPro" id="IPR032675">
    <property type="entry name" value="LRR_dom_sf"/>
</dbReference>
<keyword evidence="5" id="KW-0611">Plant defense</keyword>
<dbReference type="GO" id="GO:0043531">
    <property type="term" value="F:ADP binding"/>
    <property type="evidence" value="ECO:0007669"/>
    <property type="project" value="InterPro"/>
</dbReference>
<evidence type="ECO:0000259" key="7">
    <source>
        <dbReference type="Pfam" id="PF00931"/>
    </source>
</evidence>
<gene>
    <name evidence="10" type="ORF">O6P43_027810</name>
</gene>
<evidence type="ECO:0000256" key="3">
    <source>
        <dbReference type="ARBA" id="ARBA00022737"/>
    </source>
</evidence>
<dbReference type="AlphaFoldDB" id="A0AAD7PEC6"/>
<organism evidence="10 11">
    <name type="scientific">Quillaja saponaria</name>
    <name type="common">Soap bark tree</name>
    <dbReference type="NCBI Taxonomy" id="32244"/>
    <lineage>
        <taxon>Eukaryota</taxon>
        <taxon>Viridiplantae</taxon>
        <taxon>Streptophyta</taxon>
        <taxon>Embryophyta</taxon>
        <taxon>Tracheophyta</taxon>
        <taxon>Spermatophyta</taxon>
        <taxon>Magnoliopsida</taxon>
        <taxon>eudicotyledons</taxon>
        <taxon>Gunneridae</taxon>
        <taxon>Pentapetalae</taxon>
        <taxon>rosids</taxon>
        <taxon>fabids</taxon>
        <taxon>Fabales</taxon>
        <taxon>Quillajaceae</taxon>
        <taxon>Quillaja</taxon>
    </lineage>
</organism>
<dbReference type="Pfam" id="PF23559">
    <property type="entry name" value="WHD_DRP"/>
    <property type="match status" value="1"/>
</dbReference>
<feature type="domain" description="NB-ARC" evidence="7">
    <location>
        <begin position="170"/>
        <end position="336"/>
    </location>
</feature>
<dbReference type="InterPro" id="IPR042197">
    <property type="entry name" value="Apaf_helical"/>
</dbReference>
<keyword evidence="2" id="KW-0433">Leucine-rich repeat</keyword>
<dbReference type="Proteomes" id="UP001163823">
    <property type="component" value="Chromosome 11"/>
</dbReference>
<dbReference type="FunFam" id="3.40.50.300:FF:001091">
    <property type="entry name" value="Probable disease resistance protein At1g61300"/>
    <property type="match status" value="1"/>
</dbReference>
<dbReference type="SUPFAM" id="SSF52058">
    <property type="entry name" value="L domain-like"/>
    <property type="match status" value="1"/>
</dbReference>
<protein>
    <submittedName>
        <fullName evidence="10">Disease resistance protein</fullName>
    </submittedName>
</protein>
<dbReference type="GO" id="GO:0006952">
    <property type="term" value="P:defense response"/>
    <property type="evidence" value="ECO:0007669"/>
    <property type="project" value="UniProtKB-KW"/>
</dbReference>
<dbReference type="KEGG" id="qsa:O6P43_027810"/>
<dbReference type="Gene3D" id="3.80.10.10">
    <property type="entry name" value="Ribonuclease Inhibitor"/>
    <property type="match status" value="1"/>
</dbReference>
<evidence type="ECO:0000256" key="5">
    <source>
        <dbReference type="ARBA" id="ARBA00022821"/>
    </source>
</evidence>
<evidence type="ECO:0000256" key="2">
    <source>
        <dbReference type="ARBA" id="ARBA00022614"/>
    </source>
</evidence>
<dbReference type="InterPro" id="IPR058922">
    <property type="entry name" value="WHD_DRP"/>
</dbReference>
<evidence type="ECO:0000256" key="6">
    <source>
        <dbReference type="ARBA" id="ARBA00022840"/>
    </source>
</evidence>
<dbReference type="SUPFAM" id="SSF52540">
    <property type="entry name" value="P-loop containing nucleoside triphosphate hydrolases"/>
    <property type="match status" value="1"/>
</dbReference>
<comment type="caution">
    <text evidence="10">The sequence shown here is derived from an EMBL/GenBank/DDBJ whole genome shotgun (WGS) entry which is preliminary data.</text>
</comment>
<feature type="domain" description="Disease resistance R13L4/SHOC-2-like LRR" evidence="9">
    <location>
        <begin position="534"/>
        <end position="648"/>
    </location>
</feature>
<evidence type="ECO:0000256" key="1">
    <source>
        <dbReference type="ARBA" id="ARBA00008894"/>
    </source>
</evidence>
<evidence type="ECO:0000259" key="8">
    <source>
        <dbReference type="Pfam" id="PF23559"/>
    </source>
</evidence>
<dbReference type="GO" id="GO:0005524">
    <property type="term" value="F:ATP binding"/>
    <property type="evidence" value="ECO:0007669"/>
    <property type="project" value="UniProtKB-KW"/>
</dbReference>
<dbReference type="PANTHER" id="PTHR33463">
    <property type="entry name" value="NB-ARC DOMAIN-CONTAINING PROTEIN-RELATED"/>
    <property type="match status" value="1"/>
</dbReference>
<reference evidence="10" key="1">
    <citation type="journal article" date="2023" name="Science">
        <title>Elucidation of the pathway for biosynthesis of saponin adjuvants from the soapbark tree.</title>
        <authorList>
            <person name="Reed J."/>
            <person name="Orme A."/>
            <person name="El-Demerdash A."/>
            <person name="Owen C."/>
            <person name="Martin L.B.B."/>
            <person name="Misra R.C."/>
            <person name="Kikuchi S."/>
            <person name="Rejzek M."/>
            <person name="Martin A.C."/>
            <person name="Harkess A."/>
            <person name="Leebens-Mack J."/>
            <person name="Louveau T."/>
            <person name="Stephenson M.J."/>
            <person name="Osbourn A."/>
        </authorList>
    </citation>
    <scope>NUCLEOTIDE SEQUENCE</scope>
    <source>
        <strain evidence="10">S10</strain>
    </source>
</reference>
<evidence type="ECO:0000259" key="9">
    <source>
        <dbReference type="Pfam" id="PF23598"/>
    </source>
</evidence>
<keyword evidence="3" id="KW-0677">Repeat</keyword>
<dbReference type="EMBL" id="JARAOO010000011">
    <property type="protein sequence ID" value="KAJ7951824.1"/>
    <property type="molecule type" value="Genomic_DNA"/>
</dbReference>
<evidence type="ECO:0000256" key="4">
    <source>
        <dbReference type="ARBA" id="ARBA00022741"/>
    </source>
</evidence>
<dbReference type="Pfam" id="PF00931">
    <property type="entry name" value="NB-ARC"/>
    <property type="match status" value="1"/>
</dbReference>
<keyword evidence="11" id="KW-1185">Reference proteome</keyword>
<dbReference type="InterPro" id="IPR002182">
    <property type="entry name" value="NB-ARC"/>
</dbReference>
<dbReference type="InterPro" id="IPR055414">
    <property type="entry name" value="LRR_R13L4/SHOC2-like"/>
</dbReference>
<dbReference type="Gene3D" id="3.40.50.300">
    <property type="entry name" value="P-loop containing nucleotide triphosphate hydrolases"/>
    <property type="match status" value="1"/>
</dbReference>
<dbReference type="InterPro" id="IPR050905">
    <property type="entry name" value="Plant_NBS-LRR"/>
</dbReference>
<accession>A0AAD7PEC6</accession>
<comment type="similarity">
    <text evidence="1">Belongs to the disease resistance NB-LRR family.</text>
</comment>